<name>A0A4Q0VXI7_9BACI</name>
<comment type="caution">
    <text evidence="1">The sequence shown here is derived from an EMBL/GenBank/DDBJ whole genome shotgun (WGS) entry which is preliminary data.</text>
</comment>
<protein>
    <recommendedName>
        <fullName evidence="3">DUF2642 domain-containing protein</fullName>
    </recommendedName>
</protein>
<dbReference type="RefSeq" id="WP_129077518.1">
    <property type="nucleotide sequence ID" value="NZ_QOUX01000025.1"/>
</dbReference>
<organism evidence="1 2">
    <name type="scientific">Anaerobacillus alkaliphilus</name>
    <dbReference type="NCBI Taxonomy" id="1548597"/>
    <lineage>
        <taxon>Bacteria</taxon>
        <taxon>Bacillati</taxon>
        <taxon>Bacillota</taxon>
        <taxon>Bacilli</taxon>
        <taxon>Bacillales</taxon>
        <taxon>Bacillaceae</taxon>
        <taxon>Anaerobacillus</taxon>
    </lineage>
</organism>
<dbReference type="OrthoDB" id="2439638at2"/>
<accession>A0A4Q0VXI7</accession>
<evidence type="ECO:0000313" key="1">
    <source>
        <dbReference type="EMBL" id="RXJ02414.1"/>
    </source>
</evidence>
<sequence>MEKKPIYINAIHDDALIDHFIKGIGQRVFILTPSFPFMFIGKILNVMDDIVELEVETTHFSQLEDRIWMIHIHTIEVFYIEREDGPLIPELGD</sequence>
<dbReference type="AlphaFoldDB" id="A0A4Q0VXI7"/>
<evidence type="ECO:0000313" key="2">
    <source>
        <dbReference type="Proteomes" id="UP000290649"/>
    </source>
</evidence>
<dbReference type="EMBL" id="QOUX01000025">
    <property type="protein sequence ID" value="RXJ02414.1"/>
    <property type="molecule type" value="Genomic_DNA"/>
</dbReference>
<keyword evidence="2" id="KW-1185">Reference proteome</keyword>
<gene>
    <name evidence="1" type="ORF">DS745_06840</name>
</gene>
<dbReference type="Proteomes" id="UP000290649">
    <property type="component" value="Unassembled WGS sequence"/>
</dbReference>
<reference evidence="1 2" key="1">
    <citation type="journal article" date="2019" name="Int. J. Syst. Evol. Microbiol.">
        <title>Anaerobacillus alkaliphilus sp. nov., a novel alkaliphilic and moderately halophilic bacterium.</title>
        <authorList>
            <person name="Borsodi A.K."/>
            <person name="Aszalos J.M."/>
            <person name="Bihari P."/>
            <person name="Nagy I."/>
            <person name="Schumann P."/>
            <person name="Sproer C."/>
            <person name="Kovacs A.L."/>
            <person name="Boka K."/>
            <person name="Dobosy P."/>
            <person name="Ovari M."/>
            <person name="Szili-Kovacs T."/>
            <person name="Toth E."/>
        </authorList>
    </citation>
    <scope>NUCLEOTIDE SEQUENCE [LARGE SCALE GENOMIC DNA]</scope>
    <source>
        <strain evidence="1 2">B16-10</strain>
    </source>
</reference>
<evidence type="ECO:0008006" key="3">
    <source>
        <dbReference type="Google" id="ProtNLM"/>
    </source>
</evidence>
<proteinExistence type="predicted"/>